<sequence>MVVREFVGRAIFSVPIVGRVARYTTGASDTKSEVEVVSDDDEIEVVEPDSPREKIHRQLLKNRIDRAEAFIDDDEATLTDPEVRGIDGVREHRVEEFLYRQASREMQKPQEQSNPGFVSYLVTSGAQRLLGRRHSPEPDAYSDGEGAPKVSVAKRLLDTDIKMDLFLDSLDATTKKRLLQELAHDLELHNELPGYTPRTGSSTPRSGFRTQPQSGPDIGVDKLKEELIILIKFGVVCWKISMPLFRYFYRRYMDNSLYFFNQRNTATVFDFVLKVMRIVEQRLGDNEDMIDQIYNKGRRSRDITDRQVEALYTEISSEASNFFNSSSIRQSLFDFMLGRVYVSKPSPPSRSPEPLRSSFEENLYKFETMNR</sequence>
<reference evidence="2 3" key="1">
    <citation type="submission" date="2019-07" db="EMBL/GenBank/DDBJ databases">
        <title>Genome assembly of two rare yeast pathogens: Diutina rugosa and Trichomonascus ciferrii.</title>
        <authorList>
            <person name="Mixao V."/>
            <person name="Saus E."/>
            <person name="Hansen A."/>
            <person name="Lass-Flor C."/>
            <person name="Gabaldon T."/>
        </authorList>
    </citation>
    <scope>NUCLEOTIDE SEQUENCE [LARGE SCALE GENOMIC DNA]</scope>
    <source>
        <strain evidence="2 3">CBS 613</strain>
    </source>
</reference>
<feature type="region of interest" description="Disordered" evidence="1">
    <location>
        <begin position="190"/>
        <end position="215"/>
    </location>
</feature>
<accession>A0A642ULM1</accession>
<keyword evidence="3" id="KW-1185">Reference proteome</keyword>
<dbReference type="GeneID" id="54782278"/>
<organism evidence="2 3">
    <name type="scientific">Diutina rugosa</name>
    <name type="common">Yeast</name>
    <name type="synonym">Candida rugosa</name>
    <dbReference type="NCBI Taxonomy" id="5481"/>
    <lineage>
        <taxon>Eukaryota</taxon>
        <taxon>Fungi</taxon>
        <taxon>Dikarya</taxon>
        <taxon>Ascomycota</taxon>
        <taxon>Saccharomycotina</taxon>
        <taxon>Pichiomycetes</taxon>
        <taxon>Debaryomycetaceae</taxon>
        <taxon>Diutina</taxon>
    </lineage>
</organism>
<feature type="compositionally biased region" description="Polar residues" evidence="1">
    <location>
        <begin position="198"/>
        <end position="214"/>
    </location>
</feature>
<dbReference type="RefSeq" id="XP_034011880.1">
    <property type="nucleotide sequence ID" value="XM_034156410.1"/>
</dbReference>
<dbReference type="AlphaFoldDB" id="A0A642ULM1"/>
<proteinExistence type="predicted"/>
<protein>
    <submittedName>
        <fullName evidence="2">Uncharacterized protein</fullName>
    </submittedName>
</protein>
<dbReference type="VEuPathDB" id="FungiDB:DIURU_003627"/>
<dbReference type="EMBL" id="SWFT01000105">
    <property type="protein sequence ID" value="KAA8901257.1"/>
    <property type="molecule type" value="Genomic_DNA"/>
</dbReference>
<evidence type="ECO:0000313" key="2">
    <source>
        <dbReference type="EMBL" id="KAA8901257.1"/>
    </source>
</evidence>
<gene>
    <name evidence="2" type="ORF">DIURU_003627</name>
</gene>
<evidence type="ECO:0000313" key="3">
    <source>
        <dbReference type="Proteomes" id="UP000449547"/>
    </source>
</evidence>
<dbReference type="Proteomes" id="UP000449547">
    <property type="component" value="Unassembled WGS sequence"/>
</dbReference>
<comment type="caution">
    <text evidence="2">The sequence shown here is derived from an EMBL/GenBank/DDBJ whole genome shotgun (WGS) entry which is preliminary data.</text>
</comment>
<dbReference type="OrthoDB" id="4020218at2759"/>
<name>A0A642ULM1_DIURU</name>
<evidence type="ECO:0000256" key="1">
    <source>
        <dbReference type="SAM" id="MobiDB-lite"/>
    </source>
</evidence>